<comment type="similarity">
    <text evidence="3 9">Belongs to the acetyltransferase family. EctA subfamily.</text>
</comment>
<protein>
    <recommendedName>
        <fullName evidence="5 9">L-2,4-diaminobutyric acid acetyltransferase</fullName>
        <shortName evidence="9">DABA acetyltransferase</shortName>
        <ecNumber evidence="4 9">2.3.1.178</ecNumber>
    </recommendedName>
</protein>
<name>A0A848KNZ4_9ACTN</name>
<feature type="domain" description="N-acetyltransferase" evidence="10">
    <location>
        <begin position="16"/>
        <end position="169"/>
    </location>
</feature>
<keyword evidence="7 9" id="KW-0012">Acyltransferase</keyword>
<proteinExistence type="inferred from homology"/>
<dbReference type="PANTHER" id="PTHR43072:SF60">
    <property type="entry name" value="L-2,4-DIAMINOBUTYRIC ACID ACETYLTRANSFERASE"/>
    <property type="match status" value="1"/>
</dbReference>
<evidence type="ECO:0000256" key="1">
    <source>
        <dbReference type="ARBA" id="ARBA00003741"/>
    </source>
</evidence>
<evidence type="ECO:0000313" key="11">
    <source>
        <dbReference type="EMBL" id="NMN99698.1"/>
    </source>
</evidence>
<dbReference type="EMBL" id="JABBNB010000001">
    <property type="protein sequence ID" value="NMN99698.1"/>
    <property type="molecule type" value="Genomic_DNA"/>
</dbReference>
<dbReference type="GO" id="GO:0033816">
    <property type="term" value="F:diaminobutyrate acetyltransferase activity"/>
    <property type="evidence" value="ECO:0007669"/>
    <property type="project" value="UniProtKB-EC"/>
</dbReference>
<dbReference type="PROSITE" id="PS51186">
    <property type="entry name" value="GNAT"/>
    <property type="match status" value="1"/>
</dbReference>
<dbReference type="Proteomes" id="UP000550729">
    <property type="component" value="Unassembled WGS sequence"/>
</dbReference>
<dbReference type="PANTHER" id="PTHR43072">
    <property type="entry name" value="N-ACETYLTRANSFERASE"/>
    <property type="match status" value="1"/>
</dbReference>
<comment type="caution">
    <text evidence="11">The sequence shown here is derived from an EMBL/GenBank/DDBJ whole genome shotgun (WGS) entry which is preliminary data.</text>
</comment>
<dbReference type="GO" id="GO:0019491">
    <property type="term" value="P:ectoine biosynthetic process"/>
    <property type="evidence" value="ECO:0007669"/>
    <property type="project" value="UniProtKB-UniPathway"/>
</dbReference>
<comment type="catalytic activity">
    <reaction evidence="8 9">
        <text>L-2,4-diaminobutanoate + acetyl-CoA = (2S)-4-acetamido-2-aminobutanoate + CoA + H(+)</text>
        <dbReference type="Rhea" id="RHEA:16901"/>
        <dbReference type="ChEBI" id="CHEBI:15378"/>
        <dbReference type="ChEBI" id="CHEBI:57287"/>
        <dbReference type="ChEBI" id="CHEBI:57288"/>
        <dbReference type="ChEBI" id="CHEBI:58761"/>
        <dbReference type="ChEBI" id="CHEBI:58929"/>
        <dbReference type="EC" id="2.3.1.178"/>
    </reaction>
</comment>
<evidence type="ECO:0000256" key="4">
    <source>
        <dbReference type="ARBA" id="ARBA00012355"/>
    </source>
</evidence>
<evidence type="ECO:0000259" key="10">
    <source>
        <dbReference type="PROSITE" id="PS51186"/>
    </source>
</evidence>
<organism evidence="11 12">
    <name type="scientific">Gordonia asplenii</name>
    <dbReference type="NCBI Taxonomy" id="2725283"/>
    <lineage>
        <taxon>Bacteria</taxon>
        <taxon>Bacillati</taxon>
        <taxon>Actinomycetota</taxon>
        <taxon>Actinomycetes</taxon>
        <taxon>Mycobacteriales</taxon>
        <taxon>Gordoniaceae</taxon>
        <taxon>Gordonia</taxon>
    </lineage>
</organism>
<dbReference type="SUPFAM" id="SSF55729">
    <property type="entry name" value="Acyl-CoA N-acyltransferases (Nat)"/>
    <property type="match status" value="1"/>
</dbReference>
<dbReference type="RefSeq" id="WP_170192211.1">
    <property type="nucleotide sequence ID" value="NZ_JABBNB010000001.1"/>
</dbReference>
<comment type="function">
    <text evidence="1 9">Catalyzes the acetylation of L-2,4-diaminobutyrate (DABA) to gamma-N-acetyl-alpha,gamma-diaminobutyric acid (ADABA) with acetyl coenzyme A.</text>
</comment>
<evidence type="ECO:0000256" key="6">
    <source>
        <dbReference type="ARBA" id="ARBA00022679"/>
    </source>
</evidence>
<dbReference type="InterPro" id="IPR016181">
    <property type="entry name" value="Acyl_CoA_acyltransferase"/>
</dbReference>
<dbReference type="UniPathway" id="UPA00067">
    <property type="reaction ID" value="UER00122"/>
</dbReference>
<dbReference type="InterPro" id="IPR000182">
    <property type="entry name" value="GNAT_dom"/>
</dbReference>
<sequence>MRPFPQSTTPGSQSQVVFRHPRISDGARIHRIAADSKVLDTNTPYAYVLWCHDFAETSIVADIDGATVGFVTGYLRPDEPGVVMVWQVAVDAAARGAGVAAGLLHSLLDAVAPAGAHTLQTTISPDNEASQRLFASVATDRGMTFSRASLFAASDFTLGDAACDHQPEDLYTLAP</sequence>
<dbReference type="AlphaFoldDB" id="A0A848KNZ4"/>
<evidence type="ECO:0000313" key="12">
    <source>
        <dbReference type="Proteomes" id="UP000550729"/>
    </source>
</evidence>
<evidence type="ECO:0000256" key="2">
    <source>
        <dbReference type="ARBA" id="ARBA00004978"/>
    </source>
</evidence>
<comment type="pathway">
    <text evidence="2 9">Amine and polyamine biosynthesis; ectoine biosynthesis; L-ectoine from L-aspartate 4-semialdehyde: step 2/3.</text>
</comment>
<reference evidence="11 12" key="1">
    <citation type="submission" date="2020-04" db="EMBL/GenBank/DDBJ databases">
        <title>Gordonia sp. nov. TBRC 11910.</title>
        <authorList>
            <person name="Suriyachadkun C."/>
        </authorList>
    </citation>
    <scope>NUCLEOTIDE SEQUENCE [LARGE SCALE GENOMIC DNA]</scope>
    <source>
        <strain evidence="11 12">TBRC 11910</strain>
    </source>
</reference>
<dbReference type="InterPro" id="IPR012772">
    <property type="entry name" value="Ectoine_EctA"/>
</dbReference>
<dbReference type="EC" id="2.3.1.178" evidence="4 9"/>
<evidence type="ECO:0000256" key="3">
    <source>
        <dbReference type="ARBA" id="ARBA00010712"/>
    </source>
</evidence>
<gene>
    <name evidence="9 11" type="primary">ectA</name>
    <name evidence="11" type="ORF">HH308_00510</name>
</gene>
<accession>A0A848KNZ4</accession>
<keyword evidence="12" id="KW-1185">Reference proteome</keyword>
<evidence type="ECO:0000256" key="8">
    <source>
        <dbReference type="ARBA" id="ARBA00048924"/>
    </source>
</evidence>
<evidence type="ECO:0000256" key="7">
    <source>
        <dbReference type="ARBA" id="ARBA00023315"/>
    </source>
</evidence>
<dbReference type="Pfam" id="PF00583">
    <property type="entry name" value="Acetyltransf_1"/>
    <property type="match status" value="1"/>
</dbReference>
<keyword evidence="6 9" id="KW-0808">Transferase</keyword>
<dbReference type="Gene3D" id="3.40.630.30">
    <property type="match status" value="1"/>
</dbReference>
<evidence type="ECO:0000256" key="9">
    <source>
        <dbReference type="RuleBase" id="RU365045"/>
    </source>
</evidence>
<dbReference type="NCBIfam" id="TIGR02406">
    <property type="entry name" value="ectoine_EctA"/>
    <property type="match status" value="1"/>
</dbReference>
<evidence type="ECO:0000256" key="5">
    <source>
        <dbReference type="ARBA" id="ARBA00017935"/>
    </source>
</evidence>